<evidence type="ECO:0000256" key="1">
    <source>
        <dbReference type="ARBA" id="ARBA00000707"/>
    </source>
</evidence>
<evidence type="ECO:0000256" key="4">
    <source>
        <dbReference type="ARBA" id="ARBA00022786"/>
    </source>
</evidence>
<feature type="region of interest" description="Disordered" evidence="7">
    <location>
        <begin position="418"/>
        <end position="453"/>
    </location>
</feature>
<keyword evidence="3" id="KW-0645">Protease</keyword>
<dbReference type="Proteomes" id="UP000237438">
    <property type="component" value="Unassembled WGS sequence"/>
</dbReference>
<protein>
    <recommendedName>
        <fullName evidence="2">ubiquitinyl hydrolase 1</fullName>
        <ecNumber evidence="2">3.4.19.12</ecNumber>
    </recommendedName>
</protein>
<comment type="caution">
    <text evidence="8">The sequence shown here is derived from an EMBL/GenBank/DDBJ whole genome shotgun (WGS) entry which is preliminary data.</text>
</comment>
<evidence type="ECO:0000256" key="2">
    <source>
        <dbReference type="ARBA" id="ARBA00012759"/>
    </source>
</evidence>
<dbReference type="EC" id="3.4.19.12" evidence="2"/>
<dbReference type="SUPFAM" id="SSF54001">
    <property type="entry name" value="Cysteine proteinases"/>
    <property type="match status" value="1"/>
</dbReference>
<dbReference type="Gene3D" id="3.30.200.60">
    <property type="entry name" value="Peptidase C65 Otubain, subdomain 1"/>
    <property type="match status" value="1"/>
</dbReference>
<evidence type="ECO:0000256" key="5">
    <source>
        <dbReference type="ARBA" id="ARBA00022801"/>
    </source>
</evidence>
<dbReference type="InterPro" id="IPR038765">
    <property type="entry name" value="Papain-like_cys_pep_sf"/>
</dbReference>
<keyword evidence="9" id="KW-1185">Reference proteome</keyword>
<feature type="compositionally biased region" description="Polar residues" evidence="7">
    <location>
        <begin position="432"/>
        <end position="441"/>
    </location>
</feature>
<dbReference type="AlphaFoldDB" id="A0A2S4PZJ4"/>
<dbReference type="PANTHER" id="PTHR12931:SF15">
    <property type="entry name" value="UBIQUITIN THIOESTERASE OTUBAIN-LIKE"/>
    <property type="match status" value="1"/>
</dbReference>
<dbReference type="Pfam" id="PF10275">
    <property type="entry name" value="Peptidase_C65"/>
    <property type="match status" value="1"/>
</dbReference>
<dbReference type="GO" id="GO:0005634">
    <property type="term" value="C:nucleus"/>
    <property type="evidence" value="ECO:0007669"/>
    <property type="project" value="TreeGrafter"/>
</dbReference>
<dbReference type="GO" id="GO:0043130">
    <property type="term" value="F:ubiquitin binding"/>
    <property type="evidence" value="ECO:0007669"/>
    <property type="project" value="TreeGrafter"/>
</dbReference>
<proteinExistence type="predicted"/>
<organism evidence="8 9">
    <name type="scientific">Erysiphe pulchra</name>
    <dbReference type="NCBI Taxonomy" id="225359"/>
    <lineage>
        <taxon>Eukaryota</taxon>
        <taxon>Fungi</taxon>
        <taxon>Dikarya</taxon>
        <taxon>Ascomycota</taxon>
        <taxon>Pezizomycotina</taxon>
        <taxon>Leotiomycetes</taxon>
        <taxon>Erysiphales</taxon>
        <taxon>Erysiphaceae</taxon>
        <taxon>Erysiphe</taxon>
    </lineage>
</organism>
<dbReference type="PANTHER" id="PTHR12931">
    <property type="entry name" value="UBIQUITIN THIOLESTERASE PROTEIN OTUB"/>
    <property type="match status" value="1"/>
</dbReference>
<feature type="region of interest" description="Disordered" evidence="7">
    <location>
        <begin position="492"/>
        <end position="513"/>
    </location>
</feature>
<evidence type="ECO:0000256" key="6">
    <source>
        <dbReference type="ARBA" id="ARBA00022807"/>
    </source>
</evidence>
<dbReference type="InterPro" id="IPR042468">
    <property type="entry name" value="Peptidase_C65_otubain_sub1"/>
</dbReference>
<name>A0A2S4PZJ4_9PEZI</name>
<dbReference type="InterPro" id="IPR019400">
    <property type="entry name" value="Peptidase_C65_otubain"/>
</dbReference>
<keyword evidence="4" id="KW-0833">Ubl conjugation pathway</keyword>
<comment type="catalytic activity">
    <reaction evidence="1">
        <text>Thiol-dependent hydrolysis of ester, thioester, amide, peptide and isopeptide bonds formed by the C-terminal Gly of ubiquitin (a 76-residue protein attached to proteins as an intracellular targeting signal).</text>
        <dbReference type="EC" id="3.4.19.12"/>
    </reaction>
</comment>
<reference evidence="8 9" key="1">
    <citation type="submission" date="2017-10" db="EMBL/GenBank/DDBJ databases">
        <title>Development of genomic resources for the powdery mildew, Erysiphe pulchra.</title>
        <authorList>
            <person name="Wadl P.A."/>
            <person name="Mack B.M."/>
            <person name="Moore G."/>
            <person name="Beltz S.B."/>
        </authorList>
    </citation>
    <scope>NUCLEOTIDE SEQUENCE [LARGE SCALE GENOMIC DNA]</scope>
    <source>
        <strain evidence="8">Cflorida</strain>
    </source>
</reference>
<keyword evidence="5" id="KW-0378">Hydrolase</keyword>
<dbReference type="CDD" id="cd22749">
    <property type="entry name" value="Otubain_C65"/>
    <property type="match status" value="1"/>
</dbReference>
<evidence type="ECO:0000313" key="9">
    <source>
        <dbReference type="Proteomes" id="UP000237438"/>
    </source>
</evidence>
<dbReference type="InterPro" id="IPR042467">
    <property type="entry name" value="Peptidase_C65_otubain_sub2"/>
</dbReference>
<dbReference type="GO" id="GO:0004843">
    <property type="term" value="F:cysteine-type deubiquitinase activity"/>
    <property type="evidence" value="ECO:0007669"/>
    <property type="project" value="UniProtKB-EC"/>
</dbReference>
<sequence>MNITGPTFCSNWTNIEFPNSFKDNNKNLSQDQTIIGDKEAAEVMDNSLPVIEGPLVGQKISSHAITKEYAKADPIYVQKTVALPKIYSHYRPILGDGNCGWRAIGFAYFESFLRLQSKAHLEEEMTRISSLNNLLITSGGFKEWLFEDMVAETVGLLRDLAERVQVNPQEAECILMERFNNAIISNSIVYHFRLLASSWLKANPAMYEGFILDGSGVDAYSQNYIEPVNVEIEHLIMCVLIDVLLKPIGIAIEIVYLDRTPGSQANTHIFQDEDPVGVPKNPGSPTIHLLFRPNHYDILYRDEHMSVLPPAVPLTSTTIQENSAFIDHHFGEDNSVCEVGNFLFHTSIPSNFSNPSKSPKSFQYENLQSFINPLEQSCLSQVSPCTSPTQSDSSCTFSTHPTSGSCLRSPSIDTVTPTFPQFPFHSDHSPSHRTQYHSFPSTQPPRNPSSSFRPSKYEWVAASDWQESQLALQSPTFKNSHYNTAHFNNANFQPEQWMPDLDDNHLSRKKSSS</sequence>
<dbReference type="GO" id="GO:0006508">
    <property type="term" value="P:proteolysis"/>
    <property type="evidence" value="ECO:0007669"/>
    <property type="project" value="UniProtKB-KW"/>
</dbReference>
<evidence type="ECO:0000256" key="7">
    <source>
        <dbReference type="SAM" id="MobiDB-lite"/>
    </source>
</evidence>
<keyword evidence="6" id="KW-0788">Thiol protease</keyword>
<dbReference type="GO" id="GO:0071108">
    <property type="term" value="P:protein K48-linked deubiquitination"/>
    <property type="evidence" value="ECO:0007669"/>
    <property type="project" value="TreeGrafter"/>
</dbReference>
<evidence type="ECO:0000313" key="8">
    <source>
        <dbReference type="EMBL" id="POS87426.1"/>
    </source>
</evidence>
<dbReference type="EMBL" id="PEDP01000129">
    <property type="protein sequence ID" value="POS87426.1"/>
    <property type="molecule type" value="Genomic_DNA"/>
</dbReference>
<accession>A0A2S4PZJ4</accession>
<gene>
    <name evidence="8" type="ORF">EPUL_001520</name>
</gene>
<evidence type="ECO:0000256" key="3">
    <source>
        <dbReference type="ARBA" id="ARBA00022670"/>
    </source>
</evidence>
<dbReference type="STRING" id="225359.A0A2S4PZJ4"/>
<dbReference type="OrthoDB" id="18915at2759"/>
<dbReference type="Gene3D" id="1.20.1300.20">
    <property type="entry name" value="Peptidase C65 Otubain, subdomain 2"/>
    <property type="match status" value="1"/>
</dbReference>